<accession>A0A1G7X981</accession>
<gene>
    <name evidence="6" type="ORF">SAMN05216553_111348</name>
</gene>
<dbReference type="RefSeq" id="WP_090053767.1">
    <property type="nucleotide sequence ID" value="NZ_FNCC01000011.1"/>
</dbReference>
<evidence type="ECO:0000313" key="6">
    <source>
        <dbReference type="EMBL" id="SDG80742.1"/>
    </source>
</evidence>
<evidence type="ECO:0000256" key="3">
    <source>
        <dbReference type="ARBA" id="ARBA00022801"/>
    </source>
</evidence>
<evidence type="ECO:0000256" key="4">
    <source>
        <dbReference type="RuleBase" id="RU003476"/>
    </source>
</evidence>
<dbReference type="InterPro" id="IPR000086">
    <property type="entry name" value="NUDIX_hydrolase_dom"/>
</dbReference>
<dbReference type="OrthoDB" id="9814308at2"/>
<dbReference type="PROSITE" id="PS00893">
    <property type="entry name" value="NUDIX_BOX"/>
    <property type="match status" value="1"/>
</dbReference>
<comment type="similarity">
    <text evidence="2 4">Belongs to the Nudix hydrolase family.</text>
</comment>
<evidence type="ECO:0000313" key="7">
    <source>
        <dbReference type="Proteomes" id="UP000199623"/>
    </source>
</evidence>
<dbReference type="EMBL" id="FNCC01000011">
    <property type="protein sequence ID" value="SDG80742.1"/>
    <property type="molecule type" value="Genomic_DNA"/>
</dbReference>
<dbReference type="PROSITE" id="PS51462">
    <property type="entry name" value="NUDIX"/>
    <property type="match status" value="1"/>
</dbReference>
<protein>
    <submittedName>
        <fullName evidence="6">ADP-ribose pyrophosphatase YjhB, NUDIX family</fullName>
    </submittedName>
</protein>
<keyword evidence="7" id="KW-1185">Reference proteome</keyword>
<feature type="domain" description="Nudix hydrolase" evidence="5">
    <location>
        <begin position="17"/>
        <end position="147"/>
    </location>
</feature>
<comment type="cofactor">
    <cofactor evidence="1">
        <name>Mg(2+)</name>
        <dbReference type="ChEBI" id="CHEBI:18420"/>
    </cofactor>
</comment>
<reference evidence="7" key="1">
    <citation type="submission" date="2016-10" db="EMBL/GenBank/DDBJ databases">
        <authorList>
            <person name="Varghese N."/>
            <person name="Submissions S."/>
        </authorList>
    </citation>
    <scope>NUCLEOTIDE SEQUENCE [LARGE SCALE GENOMIC DNA]</scope>
    <source>
        <strain evidence="7">CGMCC 4.3506</strain>
    </source>
</reference>
<dbReference type="PANTHER" id="PTHR43046">
    <property type="entry name" value="GDP-MANNOSE MANNOSYL HYDROLASE"/>
    <property type="match status" value="1"/>
</dbReference>
<dbReference type="STRING" id="200378.SAMN05216553_111348"/>
<dbReference type="Pfam" id="PF00293">
    <property type="entry name" value="NUDIX"/>
    <property type="match status" value="1"/>
</dbReference>
<evidence type="ECO:0000256" key="2">
    <source>
        <dbReference type="ARBA" id="ARBA00005582"/>
    </source>
</evidence>
<dbReference type="GO" id="GO:0016787">
    <property type="term" value="F:hydrolase activity"/>
    <property type="evidence" value="ECO:0007669"/>
    <property type="project" value="UniProtKB-KW"/>
</dbReference>
<evidence type="ECO:0000259" key="5">
    <source>
        <dbReference type="PROSITE" id="PS51462"/>
    </source>
</evidence>
<sequence length="180" mass="19847">MARTDHYHDPNAPKATSIVVAVSAFVQDEQGRLLMIRRTDNDLYSIPGGAQDVGETIGQAVIREVKEETGIDVEPTDIIGVYSDPQHVIAYTNGEVRQEFSICFRSRLVGGTSRTSSESSEVQWINHSDLHSLNIHPSASESHTALRSASFLTSPRNRFLPYGVVLQCAQLRQSILARLA</sequence>
<dbReference type="SUPFAM" id="SSF55811">
    <property type="entry name" value="Nudix"/>
    <property type="match status" value="1"/>
</dbReference>
<dbReference type="InterPro" id="IPR015797">
    <property type="entry name" value="NUDIX_hydrolase-like_dom_sf"/>
</dbReference>
<dbReference type="AlphaFoldDB" id="A0A1G7X981"/>
<keyword evidence="3 4" id="KW-0378">Hydrolase</keyword>
<dbReference type="PRINTS" id="PR00502">
    <property type="entry name" value="NUDIXFAMILY"/>
</dbReference>
<evidence type="ECO:0000256" key="1">
    <source>
        <dbReference type="ARBA" id="ARBA00001946"/>
    </source>
</evidence>
<dbReference type="Gene3D" id="3.90.79.10">
    <property type="entry name" value="Nucleoside Triphosphate Pyrophosphohydrolase"/>
    <property type="match status" value="1"/>
</dbReference>
<organism evidence="6 7">
    <name type="scientific">Lentzea fradiae</name>
    <dbReference type="NCBI Taxonomy" id="200378"/>
    <lineage>
        <taxon>Bacteria</taxon>
        <taxon>Bacillati</taxon>
        <taxon>Actinomycetota</taxon>
        <taxon>Actinomycetes</taxon>
        <taxon>Pseudonocardiales</taxon>
        <taxon>Pseudonocardiaceae</taxon>
        <taxon>Lentzea</taxon>
    </lineage>
</organism>
<dbReference type="InterPro" id="IPR020476">
    <property type="entry name" value="Nudix_hydrolase"/>
</dbReference>
<name>A0A1G7X981_9PSEU</name>
<dbReference type="PANTHER" id="PTHR43046:SF16">
    <property type="entry name" value="ADP-RIBOSE PYROPHOSPHATASE YJHB-RELATED"/>
    <property type="match status" value="1"/>
</dbReference>
<dbReference type="Proteomes" id="UP000199623">
    <property type="component" value="Unassembled WGS sequence"/>
</dbReference>
<dbReference type="InterPro" id="IPR020084">
    <property type="entry name" value="NUDIX_hydrolase_CS"/>
</dbReference>
<proteinExistence type="inferred from homology"/>